<feature type="compositionally biased region" description="Basic and acidic residues" evidence="1">
    <location>
        <begin position="263"/>
        <end position="277"/>
    </location>
</feature>
<dbReference type="Proteomes" id="UP001057375">
    <property type="component" value="Unassembled WGS sequence"/>
</dbReference>
<organism evidence="2 3">
    <name type="scientific">Aduncisulcus paluster</name>
    <dbReference type="NCBI Taxonomy" id="2918883"/>
    <lineage>
        <taxon>Eukaryota</taxon>
        <taxon>Metamonada</taxon>
        <taxon>Carpediemonas-like organisms</taxon>
        <taxon>Aduncisulcus</taxon>
    </lineage>
</organism>
<reference evidence="2" key="1">
    <citation type="submission" date="2022-03" db="EMBL/GenBank/DDBJ databases">
        <title>Draft genome sequence of Aduncisulcus paluster, a free-living microaerophilic Fornicata.</title>
        <authorList>
            <person name="Yuyama I."/>
            <person name="Kume K."/>
            <person name="Tamura T."/>
            <person name="Inagaki Y."/>
            <person name="Hashimoto T."/>
        </authorList>
    </citation>
    <scope>NUCLEOTIDE SEQUENCE</scope>
    <source>
        <strain evidence="2">NY0171</strain>
    </source>
</reference>
<gene>
    <name evidence="2" type="ORF">ADUPG1_011421</name>
</gene>
<comment type="caution">
    <text evidence="2">The sequence shown here is derived from an EMBL/GenBank/DDBJ whole genome shotgun (WGS) entry which is preliminary data.</text>
</comment>
<feature type="region of interest" description="Disordered" evidence="1">
    <location>
        <begin position="263"/>
        <end position="291"/>
    </location>
</feature>
<protein>
    <submittedName>
        <fullName evidence="2">Uncharacterized protein</fullName>
    </submittedName>
</protein>
<evidence type="ECO:0000256" key="1">
    <source>
        <dbReference type="SAM" id="MobiDB-lite"/>
    </source>
</evidence>
<feature type="region of interest" description="Disordered" evidence="1">
    <location>
        <begin position="1"/>
        <end position="29"/>
    </location>
</feature>
<dbReference type="EMBL" id="BQXS01012006">
    <property type="protein sequence ID" value="GKT19002.1"/>
    <property type="molecule type" value="Genomic_DNA"/>
</dbReference>
<evidence type="ECO:0000313" key="3">
    <source>
        <dbReference type="Proteomes" id="UP001057375"/>
    </source>
</evidence>
<evidence type="ECO:0000313" key="2">
    <source>
        <dbReference type="EMBL" id="GKT19002.1"/>
    </source>
</evidence>
<accession>A0ABQ5JVK5</accession>
<feature type="compositionally biased region" description="Polar residues" evidence="1">
    <location>
        <begin position="279"/>
        <end position="291"/>
    </location>
</feature>
<keyword evidence="3" id="KW-1185">Reference proteome</keyword>
<feature type="compositionally biased region" description="Basic and acidic residues" evidence="1">
    <location>
        <begin position="1"/>
        <end position="12"/>
    </location>
</feature>
<sequence length="688" mass="77542">MIFPRPDKHIEGTKTPPRELNNGIKPGSRVGTPESLSSFIAKSGFKFVVEKSNFKKVTKRSIYDVLGKECSLLVIKLNKHKNLPLLTTRKSDIVRHKISLKGVEAFPVSSRINMLLSRINDVSRMWDGDLMTNIRYLSRSSDGTITFEFIEELEKGRKCFNEQQLKEYDDRSDEGYSFLFVPLLFVPVNSCSFHINHWVVHSPSIKGKEEISIQLVRLDGSKIDDSKESYIGAGHPILFMDTSGDSCSSSGYSSAYAVHAEGEDKEMSSYHHEEHSQNRKSYSSPKQLSDKSSNNNTFLPLSLPSLPLLLLFPSEEVYMSPLSAKVPKSLGQKVSKSIITMFELNFTQPFSTPIPMFPSISSENLFSSVEEDCCIIPSQGLSLLEFTVARFQSKYFLRVVGPSHEIEKLHADTCDESVLIGLNGIVMNLNLKYCSSWFLEESRGQRRVAVPNILKYYGDLHDIYIMPSHLSGSLFPSHFGSALVHSKIVNALIMYNIDGIATSREIRRVEKSGIVPFADKSFVSDISALPTPSREDIGKDKILDDDVYSDGSGFLYDDGGESLWLCLRNNSICGSIRVSHFKSVSTPDRTCHAPPMTDGKLFKIMKYHFRPLSSWNLGSFESIEYCFVNSNGITLKKGDHPFIFGSEKKITMIIELRQPQDGHCENMYLIPLHGDFNQDRSIHVRVFF</sequence>
<proteinExistence type="predicted"/>
<name>A0ABQ5JVK5_9EUKA</name>